<dbReference type="Proteomes" id="UP001144673">
    <property type="component" value="Chromosome 4"/>
</dbReference>
<dbReference type="InterPro" id="IPR036388">
    <property type="entry name" value="WH-like_DNA-bd_sf"/>
</dbReference>
<dbReference type="Pfam" id="PF00891">
    <property type="entry name" value="Methyltransf_2"/>
    <property type="match status" value="1"/>
</dbReference>
<sequence length="468" mass="51864">MSRSCLQLHVKQISVKMPGTTSASFPPTTNGNGTVTPRSSVTHLSVLSEAIQTKTTLLANSLNAKKIDAPSFELDGSTSFPLDKLDLQDKTTRTELIALTKELHDLLVGPKDALKNLAWNSVSYIPLEAICEFRVAEAVPPRGFISYTALAGKIEELTGVKVIVSDLKCILRLAMANGLFSEPRPNHVAHSRSSLLLLEDPSVASWVAMFTTDLLRPIVSTVEAIKKWPGSQEPNETGVNIAYGHDTPFFEFMQSDQVRMKRYGLAMKAQSDRDGFDLSHTIEGYPWSDLGAARVVDLGGNQGHVAFELAEAFPQLSFIVQDKPEMRTDQTIGQVPEHLSARVELTAHDCFKPQPVEAEVYFFRQVFHALSDKYAVAALKALVPVMRPGARVVINDYILPQPGVLPQSDEKSVRTMDLLMRTVCNAREREAGDWKALFEQADVRFRWRGATKTPGKLSFIEAVWEEQE</sequence>
<dbReference type="CDD" id="cd02440">
    <property type="entry name" value="AdoMet_MTases"/>
    <property type="match status" value="1"/>
</dbReference>
<protein>
    <recommendedName>
        <fullName evidence="4">O-methyltransferase C-terminal domain-containing protein</fullName>
    </recommendedName>
</protein>
<dbReference type="InterPro" id="IPR029063">
    <property type="entry name" value="SAM-dependent_MTases_sf"/>
</dbReference>
<dbReference type="EMBL" id="JAJHUN010000009">
    <property type="protein sequence ID" value="KAJ4150435.1"/>
    <property type="molecule type" value="Genomic_DNA"/>
</dbReference>
<evidence type="ECO:0000256" key="3">
    <source>
        <dbReference type="ARBA" id="ARBA00022691"/>
    </source>
</evidence>
<evidence type="ECO:0000256" key="2">
    <source>
        <dbReference type="ARBA" id="ARBA00022679"/>
    </source>
</evidence>
<evidence type="ECO:0000256" key="1">
    <source>
        <dbReference type="ARBA" id="ARBA00022603"/>
    </source>
</evidence>
<keyword evidence="1" id="KW-0489">Methyltransferase</keyword>
<keyword evidence="2" id="KW-0808">Transferase</keyword>
<dbReference type="PANTHER" id="PTHR43712">
    <property type="entry name" value="PUTATIVE (AFU_ORTHOLOGUE AFUA_4G14580)-RELATED"/>
    <property type="match status" value="1"/>
</dbReference>
<feature type="domain" description="O-methyltransferase C-terminal" evidence="4">
    <location>
        <begin position="240"/>
        <end position="441"/>
    </location>
</feature>
<dbReference type="PANTHER" id="PTHR43712:SF16">
    <property type="entry name" value="O-METHYLTRANSFERASE ELCB"/>
    <property type="match status" value="1"/>
</dbReference>
<dbReference type="KEGG" id="amus:LMH87_011185"/>
<dbReference type="PROSITE" id="PS51683">
    <property type="entry name" value="SAM_OMT_II"/>
    <property type="match status" value="1"/>
</dbReference>
<keyword evidence="3" id="KW-0949">S-adenosyl-L-methionine</keyword>
<organism evidence="5 6">
    <name type="scientific">Akanthomyces muscarius</name>
    <name type="common">Entomopathogenic fungus</name>
    <name type="synonym">Lecanicillium muscarium</name>
    <dbReference type="NCBI Taxonomy" id="2231603"/>
    <lineage>
        <taxon>Eukaryota</taxon>
        <taxon>Fungi</taxon>
        <taxon>Dikarya</taxon>
        <taxon>Ascomycota</taxon>
        <taxon>Pezizomycotina</taxon>
        <taxon>Sordariomycetes</taxon>
        <taxon>Hypocreomycetidae</taxon>
        <taxon>Hypocreales</taxon>
        <taxon>Cordycipitaceae</taxon>
        <taxon>Akanthomyces</taxon>
    </lineage>
</organism>
<evidence type="ECO:0000313" key="5">
    <source>
        <dbReference type="EMBL" id="KAJ4150435.1"/>
    </source>
</evidence>
<dbReference type="Gene3D" id="3.40.50.150">
    <property type="entry name" value="Vaccinia Virus protein VP39"/>
    <property type="match status" value="1"/>
</dbReference>
<dbReference type="GeneID" id="80898344"/>
<evidence type="ECO:0000313" key="6">
    <source>
        <dbReference type="Proteomes" id="UP001144673"/>
    </source>
</evidence>
<dbReference type="SUPFAM" id="SSF53335">
    <property type="entry name" value="S-adenosyl-L-methionine-dependent methyltransferases"/>
    <property type="match status" value="1"/>
</dbReference>
<dbReference type="AlphaFoldDB" id="A0A9W8QB04"/>
<evidence type="ECO:0000259" key="4">
    <source>
        <dbReference type="Pfam" id="PF00891"/>
    </source>
</evidence>
<proteinExistence type="predicted"/>
<dbReference type="RefSeq" id="XP_056052149.1">
    <property type="nucleotide sequence ID" value="XM_056200284.1"/>
</dbReference>
<name>A0A9W8QB04_AKAMU</name>
<dbReference type="GO" id="GO:0032259">
    <property type="term" value="P:methylation"/>
    <property type="evidence" value="ECO:0007669"/>
    <property type="project" value="UniProtKB-KW"/>
</dbReference>
<gene>
    <name evidence="5" type="ORF">LMH87_011185</name>
</gene>
<dbReference type="Gene3D" id="1.10.10.10">
    <property type="entry name" value="Winged helix-like DNA-binding domain superfamily/Winged helix DNA-binding domain"/>
    <property type="match status" value="1"/>
</dbReference>
<accession>A0A9W8QB04</accession>
<dbReference type="InterPro" id="IPR016461">
    <property type="entry name" value="COMT-like"/>
</dbReference>
<reference evidence="5" key="1">
    <citation type="journal article" date="2023" name="Access Microbiol">
        <title>De-novo genome assembly for Akanthomyces muscarius, a biocontrol agent of insect agricultural pests.</title>
        <authorList>
            <person name="Erdos Z."/>
            <person name="Studholme D.J."/>
            <person name="Raymond B."/>
            <person name="Sharma M."/>
        </authorList>
    </citation>
    <scope>NUCLEOTIDE SEQUENCE</scope>
    <source>
        <strain evidence="5">Ve6</strain>
    </source>
</reference>
<dbReference type="InterPro" id="IPR001077">
    <property type="entry name" value="COMT_C"/>
</dbReference>
<dbReference type="GO" id="GO:0008171">
    <property type="term" value="F:O-methyltransferase activity"/>
    <property type="evidence" value="ECO:0007669"/>
    <property type="project" value="InterPro"/>
</dbReference>
<keyword evidence="6" id="KW-1185">Reference proteome</keyword>
<comment type="caution">
    <text evidence="5">The sequence shown here is derived from an EMBL/GenBank/DDBJ whole genome shotgun (WGS) entry which is preliminary data.</text>
</comment>